<dbReference type="EMBL" id="JAUEPT010000170">
    <property type="protein sequence ID" value="KAK0430120.1"/>
    <property type="molecule type" value="Genomic_DNA"/>
</dbReference>
<name>A0AA39ITC2_9AGAR</name>
<evidence type="ECO:0000313" key="1">
    <source>
        <dbReference type="EMBL" id="KAK0430120.1"/>
    </source>
</evidence>
<proteinExistence type="predicted"/>
<keyword evidence="2" id="KW-1185">Reference proteome</keyword>
<gene>
    <name evidence="1" type="ORF">EV421DRAFT_2025351</name>
</gene>
<dbReference type="AlphaFoldDB" id="A0AA39ITC2"/>
<reference evidence="1" key="1">
    <citation type="submission" date="2023-06" db="EMBL/GenBank/DDBJ databases">
        <authorList>
            <consortium name="Lawrence Berkeley National Laboratory"/>
            <person name="Ahrendt S."/>
            <person name="Sahu N."/>
            <person name="Indic B."/>
            <person name="Wong-Bajracharya J."/>
            <person name="Merenyi Z."/>
            <person name="Ke H.-M."/>
            <person name="Monk M."/>
            <person name="Kocsube S."/>
            <person name="Drula E."/>
            <person name="Lipzen A."/>
            <person name="Balint B."/>
            <person name="Henrissat B."/>
            <person name="Andreopoulos B."/>
            <person name="Martin F.M."/>
            <person name="Harder C.B."/>
            <person name="Rigling D."/>
            <person name="Ford K.L."/>
            <person name="Foster G.D."/>
            <person name="Pangilinan J."/>
            <person name="Papanicolaou A."/>
            <person name="Barry K."/>
            <person name="LaButti K."/>
            <person name="Viragh M."/>
            <person name="Koriabine M."/>
            <person name="Yan M."/>
            <person name="Riley R."/>
            <person name="Champramary S."/>
            <person name="Plett K.L."/>
            <person name="Tsai I.J."/>
            <person name="Slot J."/>
            <person name="Sipos G."/>
            <person name="Plett J."/>
            <person name="Nagy L.G."/>
            <person name="Grigoriev I.V."/>
        </authorList>
    </citation>
    <scope>NUCLEOTIDE SEQUENCE</scope>
    <source>
        <strain evidence="1">FPL87.14</strain>
    </source>
</reference>
<dbReference type="Proteomes" id="UP001175226">
    <property type="component" value="Unassembled WGS sequence"/>
</dbReference>
<accession>A0AA39ITC2</accession>
<comment type="caution">
    <text evidence="1">The sequence shown here is derived from an EMBL/GenBank/DDBJ whole genome shotgun (WGS) entry which is preliminary data.</text>
</comment>
<protein>
    <recommendedName>
        <fullName evidence="3">Heterokaryon incompatibility domain-containing protein</fullName>
    </recommendedName>
</protein>
<sequence length="751" mass="85132">MAWAAAEKEYQKTSGNILKKLDNVWNFPFLSMDTTTWEDKMYMIYYPIHGTVDKCFGDFLSSPSGPNYLPPVCTGSAIPVPSCPKCQIKNVTNAKLMATHLDGLRASPHRFLLTTKTPRPKPLSTTKGYQPTSTATNIVVFFSMEHNSLPEVTLSAFDETGRVESSIPVLKQRSYIGREPVISSTLADTPCAALGVDGVLENLNATLGTAYNMDLPYVLGKVLNATPQRNHSWMPHSRLPLPVRVFMQEMGYNFVRAKAFMHSMHPVSLRGVLQSYVAQNYDFGKVYAHLRPYWSDFAGSCQPSSLQALKERVERFKFRWVAGWSGGGILKDIPPRRIWDLYANRVVPSWVTPKEPRGISHAWVHKNDRVGVMTPINGNRWPVPMPKDANLDLIRIEMLNLGVEYAWLDVLCLRQEGGKNEYLRGHEWSVDVPTIGRVYYEDRGVVCYFCGLGRPLIFEEGYFESDRCWFNRAWTLQEVPYTRNGGTQTVICGETGVEGRKEKAMRTRFDEQLTSLRHMRDDKSVLAVLSEMQKRVSVNPLDKVAGLAYLIDVAWLAAYNVAQSEEDAWAWLVMAMYPDTRADLFFYYPEPGNGNKYWHPSWKQVMTQTLPSRGEAAAIGSNDLSSFLGLPVDKHHGPRIKSGEVRGLADQSHDEDPRRGELVVKDGTGASHRIKVVANHQYQIPEGWYTLIGNNGKADVFMKYWVVGYQRKRMLRNGFKKLSVIHIEDEDERRKLQNLGVAKRCSIVTLL</sequence>
<organism evidence="1 2">
    <name type="scientific">Armillaria borealis</name>
    <dbReference type="NCBI Taxonomy" id="47425"/>
    <lineage>
        <taxon>Eukaryota</taxon>
        <taxon>Fungi</taxon>
        <taxon>Dikarya</taxon>
        <taxon>Basidiomycota</taxon>
        <taxon>Agaricomycotina</taxon>
        <taxon>Agaricomycetes</taxon>
        <taxon>Agaricomycetidae</taxon>
        <taxon>Agaricales</taxon>
        <taxon>Marasmiineae</taxon>
        <taxon>Physalacriaceae</taxon>
        <taxon>Armillaria</taxon>
    </lineage>
</organism>
<evidence type="ECO:0000313" key="2">
    <source>
        <dbReference type="Proteomes" id="UP001175226"/>
    </source>
</evidence>
<evidence type="ECO:0008006" key="3">
    <source>
        <dbReference type="Google" id="ProtNLM"/>
    </source>
</evidence>